<protein>
    <submittedName>
        <fullName evidence="1">Uncharacterized protein</fullName>
    </submittedName>
</protein>
<proteinExistence type="predicted"/>
<organism evidence="1">
    <name type="scientific">marine sediment metagenome</name>
    <dbReference type="NCBI Taxonomy" id="412755"/>
    <lineage>
        <taxon>unclassified sequences</taxon>
        <taxon>metagenomes</taxon>
        <taxon>ecological metagenomes</taxon>
    </lineage>
</organism>
<accession>A0A0F9JBM7</accession>
<evidence type="ECO:0000313" key="1">
    <source>
        <dbReference type="EMBL" id="KKM58116.1"/>
    </source>
</evidence>
<dbReference type="EMBL" id="LAZR01011831">
    <property type="protein sequence ID" value="KKM58116.1"/>
    <property type="molecule type" value="Genomic_DNA"/>
</dbReference>
<reference evidence="1" key="1">
    <citation type="journal article" date="2015" name="Nature">
        <title>Complex archaea that bridge the gap between prokaryotes and eukaryotes.</title>
        <authorList>
            <person name="Spang A."/>
            <person name="Saw J.H."/>
            <person name="Jorgensen S.L."/>
            <person name="Zaremba-Niedzwiedzka K."/>
            <person name="Martijn J."/>
            <person name="Lind A.E."/>
            <person name="van Eijk R."/>
            <person name="Schleper C."/>
            <person name="Guy L."/>
            <person name="Ettema T.J."/>
        </authorList>
    </citation>
    <scope>NUCLEOTIDE SEQUENCE</scope>
</reference>
<name>A0A0F9JBM7_9ZZZZ</name>
<gene>
    <name evidence="1" type="ORF">LCGC14_1549830</name>
</gene>
<comment type="caution">
    <text evidence="1">The sequence shown here is derived from an EMBL/GenBank/DDBJ whole genome shotgun (WGS) entry which is preliminary data.</text>
</comment>
<sequence length="108" mass="11436">MSASPAVQAAKKKMQLARLKEKEDNLEGYPEFYANQPAQLERARLSQIFKDSKASLRAANEVLEIAIIDGEGLEVAREAQAIAAKVAEMSQPPRRGATGAGLGAAGGL</sequence>
<dbReference type="AlphaFoldDB" id="A0A0F9JBM7"/>